<dbReference type="InterPro" id="IPR000160">
    <property type="entry name" value="GGDEF_dom"/>
</dbReference>
<dbReference type="RefSeq" id="WP_286278836.1">
    <property type="nucleotide sequence ID" value="NZ_AP027731.1"/>
</dbReference>
<feature type="domain" description="GGDEF" evidence="1">
    <location>
        <begin position="1"/>
        <end position="45"/>
    </location>
</feature>
<evidence type="ECO:0000259" key="1">
    <source>
        <dbReference type="PROSITE" id="PS50887"/>
    </source>
</evidence>
<evidence type="ECO:0000313" key="2">
    <source>
        <dbReference type="EMBL" id="BDZ45545.1"/>
    </source>
</evidence>
<dbReference type="PROSITE" id="PS50887">
    <property type="entry name" value="GGDEF"/>
    <property type="match status" value="1"/>
</dbReference>
<evidence type="ECO:0000313" key="3">
    <source>
        <dbReference type="Proteomes" id="UP001321498"/>
    </source>
</evidence>
<name>A0ABN6XPJ4_9MICO</name>
<keyword evidence="3" id="KW-1185">Reference proteome</keyword>
<proteinExistence type="predicted"/>
<dbReference type="Proteomes" id="UP001321498">
    <property type="component" value="Chromosome"/>
</dbReference>
<dbReference type="Gene3D" id="3.30.70.270">
    <property type="match status" value="1"/>
</dbReference>
<reference evidence="3" key="1">
    <citation type="journal article" date="2019" name="Int. J. Syst. Evol. Microbiol.">
        <title>The Global Catalogue of Microorganisms (GCM) 10K type strain sequencing project: providing services to taxonomists for standard genome sequencing and annotation.</title>
        <authorList>
            <consortium name="The Broad Institute Genomics Platform"/>
            <consortium name="The Broad Institute Genome Sequencing Center for Infectious Disease"/>
            <person name="Wu L."/>
            <person name="Ma J."/>
        </authorList>
    </citation>
    <scope>NUCLEOTIDE SEQUENCE [LARGE SCALE GENOMIC DNA]</scope>
    <source>
        <strain evidence="3">NBRC 108725</strain>
    </source>
</reference>
<dbReference type="InterPro" id="IPR043128">
    <property type="entry name" value="Rev_trsase/Diguanyl_cyclase"/>
</dbReference>
<organism evidence="2 3">
    <name type="scientific">Naasia aerilata</name>
    <dbReference type="NCBI Taxonomy" id="1162966"/>
    <lineage>
        <taxon>Bacteria</taxon>
        <taxon>Bacillati</taxon>
        <taxon>Actinomycetota</taxon>
        <taxon>Actinomycetes</taxon>
        <taxon>Micrococcales</taxon>
        <taxon>Microbacteriaceae</taxon>
        <taxon>Naasia</taxon>
    </lineage>
</organism>
<gene>
    <name evidence="2" type="ORF">GCM10025866_14540</name>
</gene>
<sequence length="45" mass="4494">MSVGVALHDAQAAVPPSADAILASADAAMYRSKGAGKDRLAVARI</sequence>
<dbReference type="EMBL" id="AP027731">
    <property type="protein sequence ID" value="BDZ45545.1"/>
    <property type="molecule type" value="Genomic_DNA"/>
</dbReference>
<accession>A0ABN6XPJ4</accession>
<protein>
    <recommendedName>
        <fullName evidence="1">GGDEF domain-containing protein</fullName>
    </recommendedName>
</protein>